<dbReference type="PANTHER" id="PTHR15492:SF1">
    <property type="entry name" value="CYCLIN-D1-BINDING PROTEIN 1"/>
    <property type="match status" value="1"/>
</dbReference>
<evidence type="ECO:0000256" key="4">
    <source>
        <dbReference type="ARBA" id="ARBA00022490"/>
    </source>
</evidence>
<feature type="domain" description="Cyclin-D1-binding protein 1-like N-terminal" evidence="7">
    <location>
        <begin position="3"/>
        <end position="136"/>
    </location>
</feature>
<dbReference type="Pfam" id="PF20936">
    <property type="entry name" value="GCIP_C"/>
    <property type="match status" value="1"/>
</dbReference>
<evidence type="ECO:0000256" key="3">
    <source>
        <dbReference type="ARBA" id="ARBA00008940"/>
    </source>
</evidence>
<evidence type="ECO:0000256" key="5">
    <source>
        <dbReference type="ARBA" id="ARBA00023242"/>
    </source>
</evidence>
<comment type="subcellular location">
    <subcellularLocation>
        <location evidence="2">Cytoplasm</location>
    </subcellularLocation>
    <subcellularLocation>
        <location evidence="1">Nucleus</location>
    </subcellularLocation>
</comment>
<dbReference type="Proteomes" id="UP000694865">
    <property type="component" value="Unplaced"/>
</dbReference>
<feature type="non-terminal residue" evidence="10">
    <location>
        <position position="1"/>
    </location>
</feature>
<proteinExistence type="inferred from homology"/>
<reference evidence="10" key="1">
    <citation type="submission" date="2025-08" db="UniProtKB">
        <authorList>
            <consortium name="RefSeq"/>
        </authorList>
    </citation>
    <scope>IDENTIFICATION</scope>
    <source>
        <tissue evidence="10">Testes</tissue>
    </source>
</reference>
<organism evidence="9 10">
    <name type="scientific">Saccoglossus kowalevskii</name>
    <name type="common">Acorn worm</name>
    <dbReference type="NCBI Taxonomy" id="10224"/>
    <lineage>
        <taxon>Eukaryota</taxon>
        <taxon>Metazoa</taxon>
        <taxon>Hemichordata</taxon>
        <taxon>Enteropneusta</taxon>
        <taxon>Harrimaniidae</taxon>
        <taxon>Saccoglossus</taxon>
    </lineage>
</organism>
<dbReference type="InterPro" id="IPR026907">
    <property type="entry name" value="GCIP-like"/>
</dbReference>
<dbReference type="InterPro" id="IPR049317">
    <property type="entry name" value="GCIP-like_N"/>
</dbReference>
<dbReference type="Pfam" id="PF13324">
    <property type="entry name" value="GCIP_N"/>
    <property type="match status" value="1"/>
</dbReference>
<evidence type="ECO:0000259" key="7">
    <source>
        <dbReference type="Pfam" id="PF13324"/>
    </source>
</evidence>
<dbReference type="Gene3D" id="1.20.1420.10">
    <property type="entry name" value="Talin, central domain"/>
    <property type="match status" value="1"/>
</dbReference>
<feature type="domain" description="Cyclin-D1-binding protein 1-like C-terminal" evidence="8">
    <location>
        <begin position="145"/>
        <end position="250"/>
    </location>
</feature>
<keyword evidence="9" id="KW-1185">Reference proteome</keyword>
<keyword evidence="4" id="KW-0963">Cytoplasm</keyword>
<evidence type="ECO:0000256" key="6">
    <source>
        <dbReference type="ARBA" id="ARBA00023306"/>
    </source>
</evidence>
<evidence type="ECO:0000313" key="9">
    <source>
        <dbReference type="Proteomes" id="UP000694865"/>
    </source>
</evidence>
<keyword evidence="6" id="KW-0131">Cell cycle</keyword>
<dbReference type="RefSeq" id="XP_002733847.1">
    <property type="nucleotide sequence ID" value="XM_002733801.2"/>
</dbReference>
<dbReference type="GeneID" id="100378861"/>
<evidence type="ECO:0000256" key="1">
    <source>
        <dbReference type="ARBA" id="ARBA00004123"/>
    </source>
</evidence>
<gene>
    <name evidence="10" type="primary">LOC100378861</name>
</gene>
<evidence type="ECO:0000313" key="10">
    <source>
        <dbReference type="RefSeq" id="XP_002733847.1"/>
    </source>
</evidence>
<dbReference type="PANTHER" id="PTHR15492">
    <property type="entry name" value="CYCLIN D1-BINDING PROTEIN 1"/>
    <property type="match status" value="1"/>
</dbReference>
<name>A0ABM0GNH6_SACKO</name>
<comment type="similarity">
    <text evidence="3">Belongs to the CCNDBP1 family.</text>
</comment>
<keyword evidence="5" id="KW-0539">Nucleus</keyword>
<protein>
    <submittedName>
        <fullName evidence="10">Cyclin-D1-binding protein 1 homolog</fullName>
    </submittedName>
</protein>
<evidence type="ECO:0000259" key="8">
    <source>
        <dbReference type="Pfam" id="PF20936"/>
    </source>
</evidence>
<dbReference type="Gene3D" id="1.20.1410.10">
    <property type="entry name" value="I/LWEQ domain"/>
    <property type="match status" value="1"/>
</dbReference>
<accession>A0ABM0GNH6</accession>
<evidence type="ECO:0000256" key="2">
    <source>
        <dbReference type="ARBA" id="ARBA00004496"/>
    </source>
</evidence>
<dbReference type="InterPro" id="IPR049318">
    <property type="entry name" value="GCIP_C"/>
</dbReference>
<sequence length="295" mass="32562">GTFKVVSSEATKLCLMFSPPLPTVLESQCLLQKVEMAILTMLTVYYGLPKDQGITLRKFTKATVIGTIESLHTLVKTVKTEKSKGSKAQLQSTGEVWQCCECFDDIPKNDKDAVLRVINTSSNLVDDVIEEVQEALLDESADAWDDLDEILGQEHNNEDSWSDKDRELLAPCLGLAKACKACLKKITGAIQSHGDCLVIEHTADLDDIGDIVEKVSPLLDEMVTGIYPPLKYQDIRTHGDALSSTLRNLLERAKSSHICEEGDSAWLEFLHGAVEHNADKIKEMTLEFVTIPDGT</sequence>